<evidence type="ECO:0000256" key="2">
    <source>
        <dbReference type="ARBA" id="ARBA00012755"/>
    </source>
</evidence>
<evidence type="ECO:0000256" key="7">
    <source>
        <dbReference type="PIRSR" id="PIRSR005536-2"/>
    </source>
</evidence>
<dbReference type="InterPro" id="IPR050985">
    <property type="entry name" value="Alpha-glycosidase_related"/>
</dbReference>
<dbReference type="Gene3D" id="2.70.98.60">
    <property type="entry name" value="alpha-galactosidase from lactobacil brevis"/>
    <property type="match status" value="1"/>
</dbReference>
<dbReference type="PANTHER" id="PTHR43053:SF3">
    <property type="entry name" value="ALPHA-GALACTOSIDASE C-RELATED"/>
    <property type="match status" value="1"/>
</dbReference>
<feature type="binding site" evidence="7">
    <location>
        <position position="183"/>
    </location>
    <ligand>
        <name>substrate</name>
    </ligand>
</feature>
<dbReference type="AlphaFoldDB" id="A0A7W9CBF3"/>
<feature type="active site" description="Proton donor" evidence="6">
    <location>
        <position position="523"/>
    </location>
</feature>
<sequence>MNEARIVHLVSEDVSVIIVQDDDSLPVILHWGVRLPVEDETLRAFAAAEERPGLEDVSDLPYRASVLPEHSAGWFGRPGVEVQRDGAAWSPRFSIRAVALDGAEMAAGELRTHTGAVTFFAHDAFTEIELELEIDLQSSGLLRTRTRIRNASSSPAPLEVGSVLVSLPIPVRANEALDFTGRWAHERIPQRHPIVHGLHVRESRRGRTGLDATMLVAAGTPGFGSDDGEVWVGHVGFSGNHEHALERTDSALAFRGGELLLPGEVRLRSGEEYVTPWVFGSYGVGLDAASHRFHDFLRARSRSSRRPRPVTLNVWEAVYFDHDEATISALATEASQLGVERFVLDDGWFRGRRDDRAGLGDWTPDPAAWPGGLRPLAEHVRGLGMEFGLWVEPEMINEDSDLARAHPDWILRARPELPALFRFQQVLDLTNPEAYAHILATLDDLIRDVGISYLKWDHNRDLIDAGHPGTGRPAVHEQTTAVYRMLDELRRRHPDLEIESCASGGGRVDLGILERTDRIHPSDSHDPIDRFHILRWTGLLVPPEMLGSHVASAVSSVTGRTHSLPYRCAVAFLGHFGIEWDIRSLAADEREQLAWWVSVHRRFRRLIQDGRPVGGGELDPSGPAMRGIVAADGAAALYTIVTPPVAADTRARVRFSGLDDKRDYRVTVSAPESLGPPWQVPDWIRDAPGIDADDDAGVAFSGAVLRLVGLEFPTFHPERAAIVRLTAAG</sequence>
<evidence type="ECO:0000313" key="9">
    <source>
        <dbReference type="EMBL" id="MBB5742413.1"/>
    </source>
</evidence>
<dbReference type="PROSITE" id="PS00512">
    <property type="entry name" value="ALPHA_GALACTOSIDASE"/>
    <property type="match status" value="1"/>
</dbReference>
<evidence type="ECO:0000256" key="3">
    <source>
        <dbReference type="ARBA" id="ARBA00022801"/>
    </source>
</evidence>
<dbReference type="Gene3D" id="3.20.20.70">
    <property type="entry name" value="Aldolase class I"/>
    <property type="match status" value="1"/>
</dbReference>
<comment type="similarity">
    <text evidence="5">Belongs to the glycosyl hydrolase.</text>
</comment>
<dbReference type="Pfam" id="PF02065">
    <property type="entry name" value="Melibiase"/>
    <property type="match status" value="1"/>
</dbReference>
<dbReference type="PIRSF" id="PIRSF005536">
    <property type="entry name" value="Agal"/>
    <property type="match status" value="1"/>
</dbReference>
<dbReference type="PANTHER" id="PTHR43053">
    <property type="entry name" value="GLYCOSIDASE FAMILY 31"/>
    <property type="match status" value="1"/>
</dbReference>
<gene>
    <name evidence="9" type="ORF">HD600_000910</name>
</gene>
<dbReference type="FunFam" id="3.20.20.70:FF:000118">
    <property type="entry name" value="Alpha-galactosidase"/>
    <property type="match status" value="1"/>
</dbReference>
<dbReference type="Proteomes" id="UP000517712">
    <property type="component" value="Unassembled WGS sequence"/>
</dbReference>
<feature type="binding site" evidence="7">
    <location>
        <position position="501"/>
    </location>
    <ligand>
        <name>substrate</name>
    </ligand>
</feature>
<name>A0A7W9CBF3_9MICO</name>
<proteinExistence type="inferred from homology"/>
<evidence type="ECO:0000256" key="4">
    <source>
        <dbReference type="ARBA" id="ARBA00023295"/>
    </source>
</evidence>
<dbReference type="EMBL" id="JACHMU010000001">
    <property type="protein sequence ID" value="MBB5742413.1"/>
    <property type="molecule type" value="Genomic_DNA"/>
</dbReference>
<dbReference type="InterPro" id="IPR013785">
    <property type="entry name" value="Aldolase_TIM"/>
</dbReference>
<evidence type="ECO:0000259" key="8">
    <source>
        <dbReference type="Pfam" id="PF16875"/>
    </source>
</evidence>
<dbReference type="SUPFAM" id="SSF51445">
    <property type="entry name" value="(Trans)glycosidases"/>
    <property type="match status" value="1"/>
</dbReference>
<protein>
    <recommendedName>
        <fullName evidence="2 5">Alpha-galactosidase</fullName>
        <ecNumber evidence="2 5">3.2.1.22</ecNumber>
    </recommendedName>
</protein>
<comment type="catalytic activity">
    <reaction evidence="1 5">
        <text>Hydrolysis of terminal, non-reducing alpha-D-galactose residues in alpha-D-galactosides, including galactose oligosaccharides, galactomannans and galactolipids.</text>
        <dbReference type="EC" id="3.2.1.22"/>
    </reaction>
</comment>
<keyword evidence="10" id="KW-1185">Reference proteome</keyword>
<dbReference type="PRINTS" id="PR00743">
    <property type="entry name" value="GLHYDRLASE36"/>
</dbReference>
<feature type="binding site" evidence="7">
    <location>
        <position position="422"/>
    </location>
    <ligand>
        <name>substrate</name>
    </ligand>
</feature>
<dbReference type="RefSeq" id="WP_184281822.1">
    <property type="nucleotide sequence ID" value="NZ_BAAAPG010000001.1"/>
</dbReference>
<feature type="binding site" evidence="7">
    <location>
        <begin position="345"/>
        <end position="346"/>
    </location>
    <ligand>
        <name>substrate</name>
    </ligand>
</feature>
<evidence type="ECO:0000313" key="10">
    <source>
        <dbReference type="Proteomes" id="UP000517712"/>
    </source>
</evidence>
<dbReference type="CDD" id="cd14791">
    <property type="entry name" value="GH36"/>
    <property type="match status" value="1"/>
</dbReference>
<dbReference type="InterPro" id="IPR031704">
    <property type="entry name" value="Glyco_hydro_36_N"/>
</dbReference>
<dbReference type="GO" id="GO:0016052">
    <property type="term" value="P:carbohydrate catabolic process"/>
    <property type="evidence" value="ECO:0007669"/>
    <property type="project" value="InterPro"/>
</dbReference>
<evidence type="ECO:0000256" key="6">
    <source>
        <dbReference type="PIRSR" id="PIRSR005536-1"/>
    </source>
</evidence>
<reference evidence="9 10" key="1">
    <citation type="submission" date="2020-08" db="EMBL/GenBank/DDBJ databases">
        <title>Sequencing the genomes of 1000 actinobacteria strains.</title>
        <authorList>
            <person name="Klenk H.-P."/>
        </authorList>
    </citation>
    <scope>NUCLEOTIDE SEQUENCE [LARGE SCALE GENOMIC DNA]</scope>
    <source>
        <strain evidence="9 10">DSM 24823</strain>
    </source>
</reference>
<dbReference type="Pfam" id="PF16875">
    <property type="entry name" value="Glyco_hydro_36N"/>
    <property type="match status" value="1"/>
</dbReference>
<comment type="caution">
    <text evidence="9">The sequence shown here is derived from an EMBL/GenBank/DDBJ whole genome shotgun (WGS) entry which is preliminary data.</text>
</comment>
<keyword evidence="3 5" id="KW-0378">Hydrolase</keyword>
<dbReference type="InterPro" id="IPR038417">
    <property type="entry name" value="Alpga-gal_N_sf"/>
</dbReference>
<feature type="domain" description="Glycosyl hydrolase family 36 N-terminal" evidence="8">
    <location>
        <begin position="25"/>
        <end position="267"/>
    </location>
</feature>
<dbReference type="InterPro" id="IPR017853">
    <property type="entry name" value="GH"/>
</dbReference>
<dbReference type="InterPro" id="IPR002252">
    <property type="entry name" value="Glyco_hydro_36"/>
</dbReference>
<feature type="binding site" evidence="7">
    <location>
        <position position="523"/>
    </location>
    <ligand>
        <name>substrate</name>
    </ligand>
</feature>
<dbReference type="InterPro" id="IPR000111">
    <property type="entry name" value="Glyco_hydro_27/36_CS"/>
</dbReference>
<feature type="binding site" evidence="7">
    <location>
        <begin position="455"/>
        <end position="459"/>
    </location>
    <ligand>
        <name>substrate</name>
    </ligand>
</feature>
<evidence type="ECO:0000256" key="1">
    <source>
        <dbReference type="ARBA" id="ARBA00001255"/>
    </source>
</evidence>
<keyword evidence="4 5" id="KW-0326">Glycosidase</keyword>
<dbReference type="GO" id="GO:0004557">
    <property type="term" value="F:alpha-galactosidase activity"/>
    <property type="evidence" value="ECO:0007669"/>
    <property type="project" value="UniProtKB-UniRule"/>
</dbReference>
<feature type="active site" description="Nucleophile" evidence="6">
    <location>
        <position position="457"/>
    </location>
</feature>
<organism evidence="9 10">
    <name type="scientific">Microbacterium ginsengiterrae</name>
    <dbReference type="NCBI Taxonomy" id="546115"/>
    <lineage>
        <taxon>Bacteria</taxon>
        <taxon>Bacillati</taxon>
        <taxon>Actinomycetota</taxon>
        <taxon>Actinomycetes</taxon>
        <taxon>Micrococcales</taxon>
        <taxon>Microbacteriaceae</taxon>
        <taxon>Microbacterium</taxon>
    </lineage>
</organism>
<evidence type="ECO:0000256" key="5">
    <source>
        <dbReference type="PIRNR" id="PIRNR005536"/>
    </source>
</evidence>
<dbReference type="EC" id="3.2.1.22" evidence="2 5"/>
<accession>A0A7W9CBF3</accession>